<evidence type="ECO:0000313" key="4">
    <source>
        <dbReference type="Proteomes" id="UP000317624"/>
    </source>
</evidence>
<dbReference type="AlphaFoldDB" id="A0A558C4N4"/>
<comment type="caution">
    <text evidence="3">The sequence shown here is derived from an EMBL/GenBank/DDBJ whole genome shotgun (WGS) entry which is preliminary data.</text>
</comment>
<dbReference type="Pfam" id="PF04397">
    <property type="entry name" value="LytTR"/>
    <property type="match status" value="1"/>
</dbReference>
<dbReference type="PROSITE" id="PS50110">
    <property type="entry name" value="RESPONSE_REGULATORY"/>
    <property type="match status" value="1"/>
</dbReference>
<organism evidence="3 4">
    <name type="scientific">Hymenobacter setariae</name>
    <dbReference type="NCBI Taxonomy" id="2594794"/>
    <lineage>
        <taxon>Bacteria</taxon>
        <taxon>Pseudomonadati</taxon>
        <taxon>Bacteroidota</taxon>
        <taxon>Cytophagia</taxon>
        <taxon>Cytophagales</taxon>
        <taxon>Hymenobacteraceae</taxon>
        <taxon>Hymenobacter</taxon>
    </lineage>
</organism>
<feature type="domain" description="Response regulatory" evidence="2">
    <location>
        <begin position="20"/>
        <end position="132"/>
    </location>
</feature>
<name>A0A558C4N4_9BACT</name>
<gene>
    <name evidence="3" type="ORF">FNT36_06540</name>
</gene>
<dbReference type="Gene3D" id="3.40.50.2300">
    <property type="match status" value="1"/>
</dbReference>
<evidence type="ECO:0000313" key="3">
    <source>
        <dbReference type="EMBL" id="TVT43739.1"/>
    </source>
</evidence>
<keyword evidence="4" id="KW-1185">Reference proteome</keyword>
<proteinExistence type="predicted"/>
<sequence>MLSAMRYSSVAAPTPITSLRCLVVDNDPTAAAALAACVQQAPFLSLVASCTSPAQALAYLRTHPVDVLFLPIELPLLAGLQLLRPAGQGPAVVLTSSYPDYNLQSHGTYGVVDYLLKPFCSARFRQVAGRLHAQRPAATPVCKSGMFAPLYTSGLHLWVNKQLTQLRLADVLYIEDLGDRTRIKMLQQELIIEESFATLANQLPEPQFLRINPTCIVALSHTTAVVGNALAVAGRRLPLGAALQDEVLARVFQTSF</sequence>
<dbReference type="OrthoDB" id="236568at2"/>
<dbReference type="GO" id="GO:0000160">
    <property type="term" value="P:phosphorelay signal transduction system"/>
    <property type="evidence" value="ECO:0007669"/>
    <property type="project" value="InterPro"/>
</dbReference>
<dbReference type="InterPro" id="IPR001789">
    <property type="entry name" value="Sig_transdc_resp-reg_receiver"/>
</dbReference>
<dbReference type="GO" id="GO:0003677">
    <property type="term" value="F:DNA binding"/>
    <property type="evidence" value="ECO:0007669"/>
    <property type="project" value="InterPro"/>
</dbReference>
<protein>
    <submittedName>
        <fullName evidence="3">Response regulator</fullName>
    </submittedName>
</protein>
<reference evidence="3 4" key="1">
    <citation type="submission" date="2019-07" db="EMBL/GenBank/DDBJ databases">
        <title>Hymenobacter sp. straun FUR1 Genome sequencing and assembly.</title>
        <authorList>
            <person name="Chhetri G."/>
        </authorList>
    </citation>
    <scope>NUCLEOTIDE SEQUENCE [LARGE SCALE GENOMIC DNA]</scope>
    <source>
        <strain evidence="3 4">Fur1</strain>
    </source>
</reference>
<dbReference type="SMART" id="SM00448">
    <property type="entry name" value="REC"/>
    <property type="match status" value="1"/>
</dbReference>
<evidence type="ECO:0000259" key="2">
    <source>
        <dbReference type="PROSITE" id="PS50110"/>
    </source>
</evidence>
<accession>A0A558C4N4</accession>
<evidence type="ECO:0000256" key="1">
    <source>
        <dbReference type="PROSITE-ProRule" id="PRU00169"/>
    </source>
</evidence>
<dbReference type="InterPro" id="IPR011006">
    <property type="entry name" value="CheY-like_superfamily"/>
</dbReference>
<comment type="caution">
    <text evidence="1">Lacks conserved residue(s) required for the propagation of feature annotation.</text>
</comment>
<dbReference type="SUPFAM" id="SSF52172">
    <property type="entry name" value="CheY-like"/>
    <property type="match status" value="1"/>
</dbReference>
<dbReference type="SMART" id="SM00850">
    <property type="entry name" value="LytTR"/>
    <property type="match status" value="1"/>
</dbReference>
<dbReference type="InterPro" id="IPR007492">
    <property type="entry name" value="LytTR_DNA-bd_dom"/>
</dbReference>
<dbReference type="Pfam" id="PF00072">
    <property type="entry name" value="Response_reg"/>
    <property type="match status" value="1"/>
</dbReference>
<dbReference type="Proteomes" id="UP000317624">
    <property type="component" value="Unassembled WGS sequence"/>
</dbReference>
<dbReference type="Gene3D" id="2.40.50.1020">
    <property type="entry name" value="LytTr DNA-binding domain"/>
    <property type="match status" value="1"/>
</dbReference>
<dbReference type="EMBL" id="VMRJ01000001">
    <property type="protein sequence ID" value="TVT43739.1"/>
    <property type="molecule type" value="Genomic_DNA"/>
</dbReference>